<dbReference type="GO" id="GO:0005886">
    <property type="term" value="C:plasma membrane"/>
    <property type="evidence" value="ECO:0007669"/>
    <property type="project" value="UniProtKB-SubCell"/>
</dbReference>
<comment type="caution">
    <text evidence="9">The sequence shown here is derived from an EMBL/GenBank/DDBJ whole genome shotgun (WGS) entry which is preliminary data.</text>
</comment>
<name>A0A5M3VXW0_9ACTN</name>
<evidence type="ECO:0000313" key="9">
    <source>
        <dbReference type="EMBL" id="GES01635.1"/>
    </source>
</evidence>
<feature type="transmembrane region" description="Helical" evidence="7">
    <location>
        <begin position="100"/>
        <end position="124"/>
    </location>
</feature>
<feature type="transmembrane region" description="Helical" evidence="7">
    <location>
        <begin position="334"/>
        <end position="353"/>
    </location>
</feature>
<feature type="transmembrane region" description="Helical" evidence="7">
    <location>
        <begin position="12"/>
        <end position="33"/>
    </location>
</feature>
<evidence type="ECO:0000259" key="8">
    <source>
        <dbReference type="PROSITE" id="PS50850"/>
    </source>
</evidence>
<evidence type="ECO:0000256" key="4">
    <source>
        <dbReference type="ARBA" id="ARBA00022692"/>
    </source>
</evidence>
<dbReference type="Proteomes" id="UP000334990">
    <property type="component" value="Unassembled WGS sequence"/>
</dbReference>
<dbReference type="EMBL" id="BLAD01000052">
    <property type="protein sequence ID" value="GES01635.1"/>
    <property type="molecule type" value="Genomic_DNA"/>
</dbReference>
<organism evidence="9 10">
    <name type="scientific">Acrocarpospora corrugata</name>
    <dbReference type="NCBI Taxonomy" id="35763"/>
    <lineage>
        <taxon>Bacteria</taxon>
        <taxon>Bacillati</taxon>
        <taxon>Actinomycetota</taxon>
        <taxon>Actinomycetes</taxon>
        <taxon>Streptosporangiales</taxon>
        <taxon>Streptosporangiaceae</taxon>
        <taxon>Acrocarpospora</taxon>
    </lineage>
</organism>
<reference evidence="9 10" key="1">
    <citation type="submission" date="2019-10" db="EMBL/GenBank/DDBJ databases">
        <title>Whole genome shotgun sequence of Acrocarpospora corrugata NBRC 13972.</title>
        <authorList>
            <person name="Ichikawa N."/>
            <person name="Kimura A."/>
            <person name="Kitahashi Y."/>
            <person name="Komaki H."/>
            <person name="Oguchi A."/>
        </authorList>
    </citation>
    <scope>NUCLEOTIDE SEQUENCE [LARGE SCALE GENOMIC DNA]</scope>
    <source>
        <strain evidence="9 10">NBRC 13972</strain>
    </source>
</reference>
<keyword evidence="3" id="KW-0813">Transport</keyword>
<dbReference type="InterPro" id="IPR036259">
    <property type="entry name" value="MFS_trans_sf"/>
</dbReference>
<accession>A0A5M3VXW0</accession>
<feature type="transmembrane region" description="Helical" evidence="7">
    <location>
        <begin position="243"/>
        <end position="262"/>
    </location>
</feature>
<comment type="similarity">
    <text evidence="2">Belongs to the major facilitator superfamily.</text>
</comment>
<evidence type="ECO:0000256" key="6">
    <source>
        <dbReference type="ARBA" id="ARBA00023136"/>
    </source>
</evidence>
<dbReference type="GO" id="GO:0022857">
    <property type="term" value="F:transmembrane transporter activity"/>
    <property type="evidence" value="ECO:0007669"/>
    <property type="project" value="InterPro"/>
</dbReference>
<dbReference type="SUPFAM" id="SSF103473">
    <property type="entry name" value="MFS general substrate transporter"/>
    <property type="match status" value="1"/>
</dbReference>
<dbReference type="PROSITE" id="PS50850">
    <property type="entry name" value="MFS"/>
    <property type="match status" value="1"/>
</dbReference>
<dbReference type="InterPro" id="IPR051788">
    <property type="entry name" value="MFS_Transporter"/>
</dbReference>
<evidence type="ECO:0000256" key="2">
    <source>
        <dbReference type="ARBA" id="ARBA00008335"/>
    </source>
</evidence>
<evidence type="ECO:0000256" key="7">
    <source>
        <dbReference type="SAM" id="Phobius"/>
    </source>
</evidence>
<dbReference type="Pfam" id="PF07690">
    <property type="entry name" value="MFS_1"/>
    <property type="match status" value="2"/>
</dbReference>
<comment type="subcellular location">
    <subcellularLocation>
        <location evidence="1">Cell membrane</location>
        <topology evidence="1">Multi-pass membrane protein</topology>
    </subcellularLocation>
</comment>
<sequence length="388" mass="40187">MSVLGSPWRFSVVLAYAAFILVGLGTGVSGVLLPAQIDDYGVDKATVGITFFAFSAGFMLAGASSGALIHRLGTRIALAVGGGAFVAAALYTAIRPSFIGLIVVQLFVGYGTGLLESVLNTYLTGLPSATTLLNRLHAFFGVGALLGPLLAAWLVGFLPWTAVWLVLGLIAVPLVIGFLVVFPRREVAAAGEAVQTRLLPTVLRSPVVVLASVFLAVYVGLEIGVGNWGFTFLVDEHAQVDLVAGYTVSGYWLGLTLGRFLISPIAVRFGVGPTGITFGCLAGVTASAALIWVAPGYAVAAVGFVLLGFFLGPIFPTAMAVVPNLVPDRLVPTAIGVMNGVSVVGGSVLPWMAGAIAQSVGVWTLMPFAIVLGLVQVGIWRMIVSRSR</sequence>
<evidence type="ECO:0000256" key="5">
    <source>
        <dbReference type="ARBA" id="ARBA00022989"/>
    </source>
</evidence>
<dbReference type="PANTHER" id="PTHR23514">
    <property type="entry name" value="BYPASS OF STOP CODON PROTEIN 6"/>
    <property type="match status" value="1"/>
</dbReference>
<feature type="transmembrane region" description="Helical" evidence="7">
    <location>
        <begin position="365"/>
        <end position="384"/>
    </location>
</feature>
<keyword evidence="5 7" id="KW-1133">Transmembrane helix</keyword>
<feature type="transmembrane region" description="Helical" evidence="7">
    <location>
        <begin position="202"/>
        <end position="223"/>
    </location>
</feature>
<feature type="transmembrane region" description="Helical" evidence="7">
    <location>
        <begin position="162"/>
        <end position="182"/>
    </location>
</feature>
<dbReference type="InterPro" id="IPR020846">
    <property type="entry name" value="MFS_dom"/>
</dbReference>
<dbReference type="InterPro" id="IPR011701">
    <property type="entry name" value="MFS"/>
</dbReference>
<keyword evidence="6 7" id="KW-0472">Membrane</keyword>
<gene>
    <name evidence="9" type="ORF">Acor_36990</name>
</gene>
<keyword evidence="10" id="KW-1185">Reference proteome</keyword>
<protein>
    <recommendedName>
        <fullName evidence="8">Major facilitator superfamily (MFS) profile domain-containing protein</fullName>
    </recommendedName>
</protein>
<dbReference type="Gene3D" id="1.20.1250.20">
    <property type="entry name" value="MFS general substrate transporter like domains"/>
    <property type="match status" value="1"/>
</dbReference>
<evidence type="ECO:0000313" key="10">
    <source>
        <dbReference type="Proteomes" id="UP000334990"/>
    </source>
</evidence>
<feature type="transmembrane region" description="Helical" evidence="7">
    <location>
        <begin position="76"/>
        <end position="94"/>
    </location>
</feature>
<proteinExistence type="inferred from homology"/>
<feature type="transmembrane region" description="Helical" evidence="7">
    <location>
        <begin position="45"/>
        <end position="69"/>
    </location>
</feature>
<dbReference type="AlphaFoldDB" id="A0A5M3VXW0"/>
<feature type="transmembrane region" description="Helical" evidence="7">
    <location>
        <begin position="300"/>
        <end position="322"/>
    </location>
</feature>
<dbReference type="PANTHER" id="PTHR23514:SF3">
    <property type="entry name" value="BYPASS OF STOP CODON PROTEIN 6"/>
    <property type="match status" value="1"/>
</dbReference>
<feature type="domain" description="Major facilitator superfamily (MFS) profile" evidence="8">
    <location>
        <begin position="11"/>
        <end position="388"/>
    </location>
</feature>
<evidence type="ECO:0000256" key="1">
    <source>
        <dbReference type="ARBA" id="ARBA00004651"/>
    </source>
</evidence>
<evidence type="ECO:0000256" key="3">
    <source>
        <dbReference type="ARBA" id="ARBA00022448"/>
    </source>
</evidence>
<keyword evidence="4 7" id="KW-0812">Transmembrane</keyword>
<feature type="transmembrane region" description="Helical" evidence="7">
    <location>
        <begin position="136"/>
        <end position="156"/>
    </location>
</feature>
<feature type="transmembrane region" description="Helical" evidence="7">
    <location>
        <begin position="274"/>
        <end position="294"/>
    </location>
</feature>